<dbReference type="SMART" id="SM00066">
    <property type="entry name" value="GAL4"/>
    <property type="match status" value="1"/>
</dbReference>
<keyword evidence="6" id="KW-0804">Transcription</keyword>
<dbReference type="GO" id="GO:0008270">
    <property type="term" value="F:zinc ion binding"/>
    <property type="evidence" value="ECO:0007669"/>
    <property type="project" value="InterPro"/>
</dbReference>
<evidence type="ECO:0000256" key="2">
    <source>
        <dbReference type="ARBA" id="ARBA00022723"/>
    </source>
</evidence>
<proteinExistence type="predicted"/>
<dbReference type="RefSeq" id="XP_003171647.1">
    <property type="nucleotide sequence ID" value="XM_003171599.1"/>
</dbReference>
<dbReference type="InterPro" id="IPR051615">
    <property type="entry name" value="Transcr_Regulatory_Elem"/>
</dbReference>
<dbReference type="OMA" id="YIAHTAC"/>
<protein>
    <submittedName>
        <fullName evidence="10">Nitrogen assimilation transcription factor nirA</fullName>
    </submittedName>
</protein>
<accession>E4V0Q6</accession>
<feature type="compositionally biased region" description="Low complexity" evidence="8">
    <location>
        <begin position="7"/>
        <end position="24"/>
    </location>
</feature>
<dbReference type="HOGENOM" id="CLU_007003_6_0_1"/>
<dbReference type="InterPro" id="IPR036864">
    <property type="entry name" value="Zn2-C6_fun-type_DNA-bd_sf"/>
</dbReference>
<dbReference type="Pfam" id="PF00172">
    <property type="entry name" value="Zn_clus"/>
    <property type="match status" value="1"/>
</dbReference>
<dbReference type="EMBL" id="DS989826">
    <property type="protein sequence ID" value="EFR03193.1"/>
    <property type="molecule type" value="Genomic_DNA"/>
</dbReference>
<dbReference type="GO" id="GO:0003677">
    <property type="term" value="F:DNA binding"/>
    <property type="evidence" value="ECO:0007669"/>
    <property type="project" value="UniProtKB-KW"/>
</dbReference>
<dbReference type="Proteomes" id="UP000002669">
    <property type="component" value="Unassembled WGS sequence"/>
</dbReference>
<dbReference type="GeneID" id="10026900"/>
<dbReference type="GO" id="GO:0006351">
    <property type="term" value="P:DNA-templated transcription"/>
    <property type="evidence" value="ECO:0007669"/>
    <property type="project" value="InterPro"/>
</dbReference>
<dbReference type="PANTHER" id="PTHR31313:SF81">
    <property type="entry name" value="TY1 ENHANCER ACTIVATOR"/>
    <property type="match status" value="1"/>
</dbReference>
<dbReference type="STRING" id="535722.E4V0Q6"/>
<dbReference type="InterPro" id="IPR001138">
    <property type="entry name" value="Zn2Cys6_DnaBD"/>
</dbReference>
<keyword evidence="5" id="KW-0238">DNA-binding</keyword>
<evidence type="ECO:0000256" key="8">
    <source>
        <dbReference type="SAM" id="MobiDB-lite"/>
    </source>
</evidence>
<dbReference type="eggNOG" id="ENOG502QTSE">
    <property type="taxonomic scope" value="Eukaryota"/>
</dbReference>
<dbReference type="CDD" id="cd00067">
    <property type="entry name" value="GAL4"/>
    <property type="match status" value="1"/>
</dbReference>
<dbReference type="InterPro" id="IPR007219">
    <property type="entry name" value="XnlR_reg_dom"/>
</dbReference>
<evidence type="ECO:0000256" key="6">
    <source>
        <dbReference type="ARBA" id="ARBA00023163"/>
    </source>
</evidence>
<dbReference type="PROSITE" id="PS00463">
    <property type="entry name" value="ZN2_CY6_FUNGAL_1"/>
    <property type="match status" value="1"/>
</dbReference>
<keyword evidence="3" id="KW-0862">Zinc</keyword>
<organism evidence="11">
    <name type="scientific">Arthroderma gypseum (strain ATCC MYA-4604 / CBS 118893)</name>
    <name type="common">Microsporum gypseum</name>
    <dbReference type="NCBI Taxonomy" id="535722"/>
    <lineage>
        <taxon>Eukaryota</taxon>
        <taxon>Fungi</taxon>
        <taxon>Dikarya</taxon>
        <taxon>Ascomycota</taxon>
        <taxon>Pezizomycotina</taxon>
        <taxon>Eurotiomycetes</taxon>
        <taxon>Eurotiomycetidae</taxon>
        <taxon>Onygenales</taxon>
        <taxon>Arthrodermataceae</taxon>
        <taxon>Nannizzia</taxon>
    </lineage>
</organism>
<dbReference type="AlphaFoldDB" id="E4V0Q6"/>
<gene>
    <name evidence="10" type="ORF">MGYG_06191</name>
</gene>
<evidence type="ECO:0000256" key="3">
    <source>
        <dbReference type="ARBA" id="ARBA00022833"/>
    </source>
</evidence>
<dbReference type="PROSITE" id="PS50048">
    <property type="entry name" value="ZN2_CY6_FUNGAL_2"/>
    <property type="match status" value="1"/>
</dbReference>
<evidence type="ECO:0000256" key="1">
    <source>
        <dbReference type="ARBA" id="ARBA00004123"/>
    </source>
</evidence>
<dbReference type="VEuPathDB" id="FungiDB:MGYG_06191"/>
<dbReference type="Pfam" id="PF04082">
    <property type="entry name" value="Fungal_trans"/>
    <property type="match status" value="1"/>
</dbReference>
<dbReference type="SMART" id="SM00906">
    <property type="entry name" value="Fungal_trans"/>
    <property type="match status" value="1"/>
</dbReference>
<comment type="subcellular location">
    <subcellularLocation>
        <location evidence="1">Nucleus</location>
    </subcellularLocation>
</comment>
<dbReference type="SUPFAM" id="SSF57701">
    <property type="entry name" value="Zn2/Cys6 DNA-binding domain"/>
    <property type="match status" value="1"/>
</dbReference>
<reference evidence="11" key="1">
    <citation type="journal article" date="2012" name="MBio">
        <title>Comparative genome analysis of Trichophyton rubrum and related dermatophytes reveals candidate genes involved in infection.</title>
        <authorList>
            <person name="Martinez D.A."/>
            <person name="Oliver B.G."/>
            <person name="Graeser Y."/>
            <person name="Goldberg J.M."/>
            <person name="Li W."/>
            <person name="Martinez-Rossi N.M."/>
            <person name="Monod M."/>
            <person name="Shelest E."/>
            <person name="Barton R.C."/>
            <person name="Birch E."/>
            <person name="Brakhage A.A."/>
            <person name="Chen Z."/>
            <person name="Gurr S.J."/>
            <person name="Heiman D."/>
            <person name="Heitman J."/>
            <person name="Kosti I."/>
            <person name="Rossi A."/>
            <person name="Saif S."/>
            <person name="Samalova M."/>
            <person name="Saunders C.W."/>
            <person name="Shea T."/>
            <person name="Summerbell R.C."/>
            <person name="Xu J."/>
            <person name="Young S."/>
            <person name="Zeng Q."/>
            <person name="Birren B.W."/>
            <person name="Cuomo C.A."/>
            <person name="White T.C."/>
        </authorList>
    </citation>
    <scope>NUCLEOTIDE SEQUENCE [LARGE SCALE GENOMIC DNA]</scope>
    <source>
        <strain evidence="11">ATCC MYA-4604 / CBS 118893</strain>
    </source>
</reference>
<dbReference type="InParanoid" id="E4V0Q6"/>
<evidence type="ECO:0000256" key="4">
    <source>
        <dbReference type="ARBA" id="ARBA00023015"/>
    </source>
</evidence>
<dbReference type="OrthoDB" id="2162761at2759"/>
<feature type="region of interest" description="Disordered" evidence="8">
    <location>
        <begin position="664"/>
        <end position="685"/>
    </location>
</feature>
<evidence type="ECO:0000256" key="7">
    <source>
        <dbReference type="ARBA" id="ARBA00023242"/>
    </source>
</evidence>
<feature type="domain" description="Zn(2)-C6 fungal-type" evidence="9">
    <location>
        <begin position="54"/>
        <end position="85"/>
    </location>
</feature>
<evidence type="ECO:0000256" key="5">
    <source>
        <dbReference type="ARBA" id="ARBA00023125"/>
    </source>
</evidence>
<keyword evidence="2" id="KW-0479">Metal-binding</keyword>
<feature type="region of interest" description="Disordered" evidence="8">
    <location>
        <begin position="1"/>
        <end position="47"/>
    </location>
</feature>
<dbReference type="FunCoup" id="E4V0Q6">
    <property type="interactions" value="208"/>
</dbReference>
<evidence type="ECO:0000259" key="9">
    <source>
        <dbReference type="PROSITE" id="PS50048"/>
    </source>
</evidence>
<dbReference type="GO" id="GO:0000981">
    <property type="term" value="F:DNA-binding transcription factor activity, RNA polymerase II-specific"/>
    <property type="evidence" value="ECO:0007669"/>
    <property type="project" value="InterPro"/>
</dbReference>
<evidence type="ECO:0000313" key="10">
    <source>
        <dbReference type="EMBL" id="EFR03193.1"/>
    </source>
</evidence>
<dbReference type="Gene3D" id="4.10.240.10">
    <property type="entry name" value="Zn(2)-C6 fungal-type DNA-binding domain"/>
    <property type="match status" value="1"/>
</dbReference>
<dbReference type="PANTHER" id="PTHR31313">
    <property type="entry name" value="TY1 ENHANCER ACTIVATOR"/>
    <property type="match status" value="1"/>
</dbReference>
<keyword evidence="4" id="KW-0805">Transcription regulation</keyword>
<feature type="compositionally biased region" description="Basic and acidic residues" evidence="8">
    <location>
        <begin position="32"/>
        <end position="42"/>
    </location>
</feature>
<keyword evidence="11" id="KW-1185">Reference proteome</keyword>
<sequence>MAEDAAAEGTAEASAPQPQQQQTAKAKRGKGKEKEKKDKDDNTPPVKRRCVSTACIACRKRKSKCDGNTPSCAACSSVYHTPCVYDPNSDHRRKGVYKQDIDNLRNRNTTLQTLVQAILTYDEDDVPDLVRQIRAAEDLEVVAESILKRQKQLGSAANDNKTVSTGAESPFSDVPQFESELIGKVSELRLDGAVKYVGGTSNLIFLPELSEDDELYSEAESSVDRPDQQDYISSWTTVTENKELIRHLLTMYFTWHYAYFTTLSKELFYRDFMLGRSSQYCSALLVNAMLALGCHFSAWPASREDPNDSSTSGDHFFKEAKRLILDNDEHTKAKLCTVQALAIMSVREAGCGREGSGWVYSGMSFRMAYDLGLNVDSAGMGSYNLSAEDIDARRITFWGCFLFDKCWSNYLGRQPQLSGSHITVPKFDVFPKEDSEIWSPYTDSGVSDDYSQPSRTRAVALQISKLCEISNDLLAAFYNTAPSKQIAKQEELRRLTQLHTRLEAWRKALPPEMEPKDGQLPQVLLMHMFFQLLFIHLYRPFLKYTKSTSPLPAHVSPRKLCTQGASVISKLLRLYKRTYGLRQICNLAVYIAHSACTIHLLNLPDKSAKRDIAHGLKHLEEIAESWLCARRTLRILDLLSKRWKVELPEEAVAVIERSRARFGSTSSWEQMQSPSSSGASPKQHDRIHLPEQATHAPTSEPAKPSKMPAVVNAQTTSRTPLYPTPVQVPHPDEVTQLPPSVSREQCRAEDAMPSKSNESLAKQKLSTIPQPPMNSTPTLGDDLPMALPQSPTFIDSDKLLQASQNWWLKDQNALALGMDNWSSNWGTPNEGPGNTMDFPTSASNSGPSIQATEPYTNHGQQPMHIEGLLPTAAALGLSRPITSAGNFNTEFLAAHSNPTHPNIANYMPQRGDGEYSEQGDMFY</sequence>
<name>E4V0Q6_ARTGP</name>
<feature type="compositionally biased region" description="Low complexity" evidence="8">
    <location>
        <begin position="664"/>
        <end position="677"/>
    </location>
</feature>
<dbReference type="GO" id="GO:0005634">
    <property type="term" value="C:nucleus"/>
    <property type="evidence" value="ECO:0007669"/>
    <property type="project" value="UniProtKB-SubCell"/>
</dbReference>
<keyword evidence="7" id="KW-0539">Nucleus</keyword>
<dbReference type="CDD" id="cd12148">
    <property type="entry name" value="fungal_TF_MHR"/>
    <property type="match status" value="1"/>
</dbReference>
<feature type="region of interest" description="Disordered" evidence="8">
    <location>
        <begin position="719"/>
        <end position="740"/>
    </location>
</feature>
<evidence type="ECO:0000313" key="11">
    <source>
        <dbReference type="Proteomes" id="UP000002669"/>
    </source>
</evidence>